<reference evidence="2 3" key="1">
    <citation type="submission" date="2021-06" db="EMBL/GenBank/DDBJ databases">
        <title>Caerostris extrusa draft genome.</title>
        <authorList>
            <person name="Kono N."/>
            <person name="Arakawa K."/>
        </authorList>
    </citation>
    <scope>NUCLEOTIDE SEQUENCE [LARGE SCALE GENOMIC DNA]</scope>
</reference>
<dbReference type="Proteomes" id="UP001054945">
    <property type="component" value="Unassembled WGS sequence"/>
</dbReference>
<dbReference type="EMBL" id="BPLR01012160">
    <property type="protein sequence ID" value="GIY51792.1"/>
    <property type="molecule type" value="Genomic_DNA"/>
</dbReference>
<protein>
    <submittedName>
        <fullName evidence="2">Uncharacterized protein</fullName>
    </submittedName>
</protein>
<proteinExistence type="predicted"/>
<accession>A0AAV4U299</accession>
<evidence type="ECO:0000313" key="3">
    <source>
        <dbReference type="Proteomes" id="UP001054945"/>
    </source>
</evidence>
<evidence type="ECO:0000256" key="1">
    <source>
        <dbReference type="SAM" id="MobiDB-lite"/>
    </source>
</evidence>
<gene>
    <name evidence="2" type="ORF">CEXT_541821</name>
</gene>
<dbReference type="AlphaFoldDB" id="A0AAV4U299"/>
<sequence>MKPTKFISLDIFEIVNRHAKRKVWEEGESIEASGRLSMAIEKEHRKAAVLRRNPETSKGFCSMKEPADGSRPSAASDREQCKRGYLHA</sequence>
<organism evidence="2 3">
    <name type="scientific">Caerostris extrusa</name>
    <name type="common">Bark spider</name>
    <name type="synonym">Caerostris bankana</name>
    <dbReference type="NCBI Taxonomy" id="172846"/>
    <lineage>
        <taxon>Eukaryota</taxon>
        <taxon>Metazoa</taxon>
        <taxon>Ecdysozoa</taxon>
        <taxon>Arthropoda</taxon>
        <taxon>Chelicerata</taxon>
        <taxon>Arachnida</taxon>
        <taxon>Araneae</taxon>
        <taxon>Araneomorphae</taxon>
        <taxon>Entelegynae</taxon>
        <taxon>Araneoidea</taxon>
        <taxon>Araneidae</taxon>
        <taxon>Caerostris</taxon>
    </lineage>
</organism>
<evidence type="ECO:0000313" key="2">
    <source>
        <dbReference type="EMBL" id="GIY51792.1"/>
    </source>
</evidence>
<name>A0AAV4U299_CAEEX</name>
<feature type="region of interest" description="Disordered" evidence="1">
    <location>
        <begin position="56"/>
        <end position="88"/>
    </location>
</feature>
<keyword evidence="3" id="KW-1185">Reference proteome</keyword>
<comment type="caution">
    <text evidence="2">The sequence shown here is derived from an EMBL/GenBank/DDBJ whole genome shotgun (WGS) entry which is preliminary data.</text>
</comment>